<feature type="signal peptide" evidence="1">
    <location>
        <begin position="1"/>
        <end position="23"/>
    </location>
</feature>
<evidence type="ECO:0000256" key="1">
    <source>
        <dbReference type="SAM" id="SignalP"/>
    </source>
</evidence>
<evidence type="ECO:0000313" key="2">
    <source>
        <dbReference type="EMBL" id="TFY74372.1"/>
    </source>
</evidence>
<keyword evidence="1" id="KW-0732">Signal</keyword>
<dbReference type="EMBL" id="SFCI01002124">
    <property type="protein sequence ID" value="TFY74372.1"/>
    <property type="molecule type" value="Genomic_DNA"/>
</dbReference>
<evidence type="ECO:0000313" key="3">
    <source>
        <dbReference type="Proteomes" id="UP000298061"/>
    </source>
</evidence>
<dbReference type="Proteomes" id="UP000298061">
    <property type="component" value="Unassembled WGS sequence"/>
</dbReference>
<sequence length="192" mass="20491">MKFGFTSLSVLALGCSMFGSALAGSRLREKCGSGAVTNSTTVQHNGHEIELGSITCPDLQRQKTARSLEERQTTVSICSNGGCIIDCVDTGAQPFVGDCQEVADYLESLYPQEFIVDPGAFAYVSYASCAFGFLNDDVVNYAVCYETFGYDSILVADQCFADWPATTATAGGLCLTSTAEGNAWDLEVYNPN</sequence>
<organism evidence="2 3">
    <name type="scientific">Hericium alpestre</name>
    <dbReference type="NCBI Taxonomy" id="135208"/>
    <lineage>
        <taxon>Eukaryota</taxon>
        <taxon>Fungi</taxon>
        <taxon>Dikarya</taxon>
        <taxon>Basidiomycota</taxon>
        <taxon>Agaricomycotina</taxon>
        <taxon>Agaricomycetes</taxon>
        <taxon>Russulales</taxon>
        <taxon>Hericiaceae</taxon>
        <taxon>Hericium</taxon>
    </lineage>
</organism>
<dbReference type="PROSITE" id="PS51257">
    <property type="entry name" value="PROKAR_LIPOPROTEIN"/>
    <property type="match status" value="1"/>
</dbReference>
<protein>
    <submittedName>
        <fullName evidence="2">Uncharacterized protein</fullName>
    </submittedName>
</protein>
<gene>
    <name evidence="2" type="ORF">EWM64_g9640</name>
</gene>
<feature type="chain" id="PRO_5021397698" evidence="1">
    <location>
        <begin position="24"/>
        <end position="192"/>
    </location>
</feature>
<proteinExistence type="predicted"/>
<keyword evidence="3" id="KW-1185">Reference proteome</keyword>
<comment type="caution">
    <text evidence="2">The sequence shown here is derived from an EMBL/GenBank/DDBJ whole genome shotgun (WGS) entry which is preliminary data.</text>
</comment>
<name>A0A4Y9ZI96_9AGAM</name>
<reference evidence="2 3" key="1">
    <citation type="submission" date="2019-02" db="EMBL/GenBank/DDBJ databases">
        <title>Genome sequencing of the rare red list fungi Hericium alpestre (H. flagellum).</title>
        <authorList>
            <person name="Buettner E."/>
            <person name="Kellner H."/>
        </authorList>
    </citation>
    <scope>NUCLEOTIDE SEQUENCE [LARGE SCALE GENOMIC DNA]</scope>
    <source>
        <strain evidence="2 3">DSM 108284</strain>
    </source>
</reference>
<accession>A0A4Y9ZI96</accession>
<dbReference type="AlphaFoldDB" id="A0A4Y9ZI96"/>
<dbReference type="OrthoDB" id="3174532at2759"/>